<proteinExistence type="predicted"/>
<keyword evidence="3" id="KW-1185">Reference proteome</keyword>
<name>A0A368TY65_9GAMM</name>
<gene>
    <name evidence="2" type="ORF">DU505_08560</name>
</gene>
<evidence type="ECO:0000313" key="2">
    <source>
        <dbReference type="EMBL" id="RCV89648.1"/>
    </source>
</evidence>
<dbReference type="OrthoDB" id="9853829at2"/>
<feature type="chain" id="PRO_5016925673" evidence="1">
    <location>
        <begin position="25"/>
        <end position="108"/>
    </location>
</feature>
<keyword evidence="1" id="KW-0732">Signal</keyword>
<organism evidence="2 3">
    <name type="scientific">Billgrantia montanilacus</name>
    <dbReference type="NCBI Taxonomy" id="2282305"/>
    <lineage>
        <taxon>Bacteria</taxon>
        <taxon>Pseudomonadati</taxon>
        <taxon>Pseudomonadota</taxon>
        <taxon>Gammaproteobacteria</taxon>
        <taxon>Oceanospirillales</taxon>
        <taxon>Halomonadaceae</taxon>
        <taxon>Billgrantia</taxon>
    </lineage>
</organism>
<evidence type="ECO:0000256" key="1">
    <source>
        <dbReference type="SAM" id="SignalP"/>
    </source>
</evidence>
<comment type="caution">
    <text evidence="2">The sequence shown here is derived from an EMBL/GenBank/DDBJ whole genome shotgun (WGS) entry which is preliminary data.</text>
</comment>
<evidence type="ECO:0000313" key="3">
    <source>
        <dbReference type="Proteomes" id="UP000252405"/>
    </source>
</evidence>
<dbReference type="EMBL" id="QPII01000005">
    <property type="protein sequence ID" value="RCV89648.1"/>
    <property type="molecule type" value="Genomic_DNA"/>
</dbReference>
<dbReference type="Proteomes" id="UP000252405">
    <property type="component" value="Unassembled WGS sequence"/>
</dbReference>
<reference evidence="2 3" key="1">
    <citation type="submission" date="2018-07" db="EMBL/GenBank/DDBJ databases">
        <title>Halomonas montanilacus sp. nov., isolated from Lake Pengyan on Tibetan Plateau.</title>
        <authorList>
            <person name="Lu H."/>
            <person name="Xing P."/>
            <person name="Wu Q."/>
        </authorList>
    </citation>
    <scope>NUCLEOTIDE SEQUENCE [LARGE SCALE GENOMIC DNA]</scope>
    <source>
        <strain evidence="2 3">PYC7W</strain>
    </source>
</reference>
<sequence>MRRFMVRLAYLCLVLALSAGGVAAAGLDAIFDTSHHASQESSHEDCTQDTNSDMADCTTDCIGNSHCMTGTAGHAVIPDCAMTQQPLFIPGHSPPAPAYLLKRPPRLA</sequence>
<protein>
    <submittedName>
        <fullName evidence="2">Uncharacterized protein</fullName>
    </submittedName>
</protein>
<accession>A0A368TY65</accession>
<feature type="signal peptide" evidence="1">
    <location>
        <begin position="1"/>
        <end position="24"/>
    </location>
</feature>
<dbReference type="RefSeq" id="WP_147273054.1">
    <property type="nucleotide sequence ID" value="NZ_QPII01000005.1"/>
</dbReference>
<dbReference type="AlphaFoldDB" id="A0A368TY65"/>